<evidence type="ECO:0000256" key="3">
    <source>
        <dbReference type="ARBA" id="ARBA00022729"/>
    </source>
</evidence>
<dbReference type="PROSITE" id="PS50027">
    <property type="entry name" value="EGF_LAM_2"/>
    <property type="match status" value="1"/>
</dbReference>
<dbReference type="PANTHER" id="PTHR10574">
    <property type="entry name" value="NETRIN/LAMININ-RELATED"/>
    <property type="match status" value="1"/>
</dbReference>
<dbReference type="AlphaFoldDB" id="A0A914HL14"/>
<evidence type="ECO:0000313" key="13">
    <source>
        <dbReference type="WBParaSite" id="Gr19_v10_g2472.t1"/>
    </source>
</evidence>
<name>A0A914HL14_GLORO</name>
<dbReference type="Gene3D" id="2.60.120.260">
    <property type="entry name" value="Galactose-binding domain-like"/>
    <property type="match status" value="1"/>
</dbReference>
<organism evidence="12 13">
    <name type="scientific">Globodera rostochiensis</name>
    <name type="common">Golden nematode worm</name>
    <name type="synonym">Heterodera rostochiensis</name>
    <dbReference type="NCBI Taxonomy" id="31243"/>
    <lineage>
        <taxon>Eukaryota</taxon>
        <taxon>Metazoa</taxon>
        <taxon>Ecdysozoa</taxon>
        <taxon>Nematoda</taxon>
        <taxon>Chromadorea</taxon>
        <taxon>Rhabditida</taxon>
        <taxon>Tylenchina</taxon>
        <taxon>Tylenchomorpha</taxon>
        <taxon>Tylenchoidea</taxon>
        <taxon>Heteroderidae</taxon>
        <taxon>Heteroderinae</taxon>
        <taxon>Globodera</taxon>
    </lineage>
</organism>
<dbReference type="Pfam" id="PF00053">
    <property type="entry name" value="EGF_laminin"/>
    <property type="match status" value="2"/>
</dbReference>
<dbReference type="PROSITE" id="PS01248">
    <property type="entry name" value="EGF_LAM_1"/>
    <property type="match status" value="2"/>
</dbReference>
<dbReference type="InterPro" id="IPR056863">
    <property type="entry name" value="LMN_ATRN_NET-like_EGF"/>
</dbReference>
<evidence type="ECO:0000259" key="11">
    <source>
        <dbReference type="PROSITE" id="PS51117"/>
    </source>
</evidence>
<evidence type="ECO:0000256" key="1">
    <source>
        <dbReference type="ARBA" id="ARBA00004613"/>
    </source>
</evidence>
<accession>A0A914HL14</accession>
<dbReference type="CDD" id="cd00055">
    <property type="entry name" value="EGF_Lam"/>
    <property type="match status" value="3"/>
</dbReference>
<keyword evidence="4" id="KW-0677">Repeat</keyword>
<dbReference type="GO" id="GO:0007411">
    <property type="term" value="P:axon guidance"/>
    <property type="evidence" value="ECO:0007669"/>
    <property type="project" value="TreeGrafter"/>
</dbReference>
<evidence type="ECO:0000256" key="5">
    <source>
        <dbReference type="ARBA" id="ARBA00023157"/>
    </source>
</evidence>
<dbReference type="FunFam" id="2.10.25.10:FF:000166">
    <property type="entry name" value="laminin subunit gamma-1"/>
    <property type="match status" value="1"/>
</dbReference>
<proteinExistence type="predicted"/>
<feature type="signal peptide" evidence="9">
    <location>
        <begin position="1"/>
        <end position="24"/>
    </location>
</feature>
<reference evidence="13" key="1">
    <citation type="submission" date="2022-11" db="UniProtKB">
        <authorList>
            <consortium name="WormBaseParasite"/>
        </authorList>
    </citation>
    <scope>IDENTIFICATION</scope>
</reference>
<dbReference type="Pfam" id="PF24973">
    <property type="entry name" value="EGF_LMN_ATRN"/>
    <property type="match status" value="1"/>
</dbReference>
<feature type="domain" description="Laminin EGF-like" evidence="10">
    <location>
        <begin position="402"/>
        <end position="448"/>
    </location>
</feature>
<evidence type="ECO:0000256" key="4">
    <source>
        <dbReference type="ARBA" id="ARBA00022737"/>
    </source>
</evidence>
<evidence type="ECO:0000259" key="10">
    <source>
        <dbReference type="PROSITE" id="PS50027"/>
    </source>
</evidence>
<evidence type="ECO:0000256" key="2">
    <source>
        <dbReference type="ARBA" id="ARBA00022525"/>
    </source>
</evidence>
<protein>
    <submittedName>
        <fullName evidence="13">Uncharacterized protein</fullName>
    </submittedName>
</protein>
<feature type="chain" id="PRO_5037540311" evidence="9">
    <location>
        <begin position="25"/>
        <end position="503"/>
    </location>
</feature>
<evidence type="ECO:0000256" key="8">
    <source>
        <dbReference type="PROSITE-ProRule" id="PRU00460"/>
    </source>
</evidence>
<dbReference type="SUPFAM" id="SSF57196">
    <property type="entry name" value="EGF/Laminin"/>
    <property type="match status" value="3"/>
</dbReference>
<keyword evidence="7 8" id="KW-0424">Laminin EGF-like domain</keyword>
<evidence type="ECO:0000256" key="6">
    <source>
        <dbReference type="ARBA" id="ARBA00023180"/>
    </source>
</evidence>
<keyword evidence="5 8" id="KW-1015">Disulfide bond</keyword>
<evidence type="ECO:0000256" key="9">
    <source>
        <dbReference type="SAM" id="SignalP"/>
    </source>
</evidence>
<evidence type="ECO:0000256" key="7">
    <source>
        <dbReference type="ARBA" id="ARBA00023292"/>
    </source>
</evidence>
<dbReference type="InterPro" id="IPR002049">
    <property type="entry name" value="LE_dom"/>
</dbReference>
<dbReference type="Pfam" id="PF00055">
    <property type="entry name" value="Laminin_N"/>
    <property type="match status" value="1"/>
</dbReference>
<comment type="subcellular location">
    <subcellularLocation>
        <location evidence="1">Secreted</location>
    </subcellularLocation>
</comment>
<sequence>MPSIVVRQLVTLFLLSFWPFICLGTWLETPTEFARRDASSGHFPTHSECYNSQGTAEQCVPEFENAAFRKPVEVSPTEFTCGVRRPSRFRHQTRAGGADLHCDARIADQSHPPALLTDFNDETNATWWQSITMEEGGVQYPTTVNLTLRLGKAYEITYVRLKFANPRPESFVLYKKTKAGDAWSPWQYYSGSCRATFDLPERAPILRANETIAQCTGEFADILPLRGGNIVFSTLEGRPSAGNLEESDVLQDWVTATEIMVSLVRLNTNGDEIDFAVGGRCKCNGHANRCVKSSTEPGEVGILEAQLACDCQHNTAGVDCQQCAPFFMDRPWRRATETEANECLPCNCNGLSNRCFFDAKLFEKTAHGGHCIDCAGNTQGPHCEHCLPDHWRRHGEQHCRPCQCNQIGAVDGQCDEGGQCRCKAGVEGQFCDRCADGYHDIGPMGCSSNDSSTNGSKEVELKTKRLQMAEFDIQYKRRSVELVELQIVELQRKLGRYEVEAEG</sequence>
<dbReference type="Proteomes" id="UP000887572">
    <property type="component" value="Unplaced"/>
</dbReference>
<dbReference type="Gene3D" id="2.10.25.10">
    <property type="entry name" value="Laminin"/>
    <property type="match status" value="2"/>
</dbReference>
<dbReference type="PANTHER" id="PTHR10574:SF435">
    <property type="entry name" value="LAMININ SUBUNIT GAMMA-1"/>
    <property type="match status" value="1"/>
</dbReference>
<dbReference type="WBParaSite" id="Gr19_v10_g2472.t1">
    <property type="protein sequence ID" value="Gr19_v10_g2472.t1"/>
    <property type="gene ID" value="Gr19_v10_g2472"/>
</dbReference>
<feature type="disulfide bond" evidence="8">
    <location>
        <begin position="402"/>
        <end position="414"/>
    </location>
</feature>
<evidence type="ECO:0000313" key="12">
    <source>
        <dbReference type="Proteomes" id="UP000887572"/>
    </source>
</evidence>
<dbReference type="PROSITE" id="PS51117">
    <property type="entry name" value="LAMININ_NTER"/>
    <property type="match status" value="1"/>
</dbReference>
<keyword evidence="6" id="KW-0325">Glycoprotein</keyword>
<dbReference type="SMART" id="SM00180">
    <property type="entry name" value="EGF_Lam"/>
    <property type="match status" value="3"/>
</dbReference>
<feature type="disulfide bond" evidence="8">
    <location>
        <begin position="422"/>
        <end position="431"/>
    </location>
</feature>
<dbReference type="GO" id="GO:0009887">
    <property type="term" value="P:animal organ morphogenesis"/>
    <property type="evidence" value="ECO:0007669"/>
    <property type="project" value="TreeGrafter"/>
</dbReference>
<comment type="caution">
    <text evidence="8">Lacks conserved residue(s) required for the propagation of feature annotation.</text>
</comment>
<keyword evidence="2" id="KW-0964">Secreted</keyword>
<dbReference type="InterPro" id="IPR050440">
    <property type="entry name" value="Laminin/Netrin_ECM"/>
</dbReference>
<feature type="domain" description="Laminin N-terminal" evidence="11">
    <location>
        <begin position="55"/>
        <end position="299"/>
    </location>
</feature>
<keyword evidence="12" id="KW-1185">Reference proteome</keyword>
<dbReference type="SMART" id="SM00136">
    <property type="entry name" value="LamNT"/>
    <property type="match status" value="1"/>
</dbReference>
<keyword evidence="3 9" id="KW-0732">Signal</keyword>
<dbReference type="GO" id="GO:0005576">
    <property type="term" value="C:extracellular region"/>
    <property type="evidence" value="ECO:0007669"/>
    <property type="project" value="UniProtKB-SubCell"/>
</dbReference>
<dbReference type="GO" id="GO:0009888">
    <property type="term" value="P:tissue development"/>
    <property type="evidence" value="ECO:0007669"/>
    <property type="project" value="TreeGrafter"/>
</dbReference>
<dbReference type="FunFam" id="2.10.25.10:FF:000094">
    <property type="entry name" value="Laminin subunit alpha-2"/>
    <property type="match status" value="1"/>
</dbReference>
<dbReference type="InterPro" id="IPR008211">
    <property type="entry name" value="Laminin_N"/>
</dbReference>
<dbReference type="GO" id="GO:0005604">
    <property type="term" value="C:basement membrane"/>
    <property type="evidence" value="ECO:0007669"/>
    <property type="project" value="TreeGrafter"/>
</dbReference>